<dbReference type="GO" id="GO:0005737">
    <property type="term" value="C:cytoplasm"/>
    <property type="evidence" value="ECO:0007669"/>
    <property type="project" value="UniProtKB-SubCell"/>
</dbReference>
<dbReference type="GO" id="GO:0005525">
    <property type="term" value="F:GTP binding"/>
    <property type="evidence" value="ECO:0007669"/>
    <property type="project" value="UniProtKB-UniRule"/>
</dbReference>
<dbReference type="SUPFAM" id="SSF52540">
    <property type="entry name" value="P-loop containing nucleoside triphosphate hydrolases"/>
    <property type="match status" value="1"/>
</dbReference>
<dbReference type="InterPro" id="IPR000795">
    <property type="entry name" value="T_Tr_GTP-bd_dom"/>
</dbReference>
<proteinExistence type="inferred from homology"/>
<dbReference type="InterPro" id="IPR014721">
    <property type="entry name" value="Ribsml_uS5_D2-typ_fold_subgr"/>
</dbReference>
<feature type="binding site" evidence="8">
    <location>
        <begin position="142"/>
        <end position="145"/>
    </location>
    <ligand>
        <name>GTP</name>
        <dbReference type="ChEBI" id="CHEBI:37565"/>
    </ligand>
</feature>
<dbReference type="SUPFAM" id="SSF54211">
    <property type="entry name" value="Ribosomal protein S5 domain 2-like"/>
    <property type="match status" value="1"/>
</dbReference>
<dbReference type="Pfam" id="PF03144">
    <property type="entry name" value="GTP_EFTU_D2"/>
    <property type="match status" value="1"/>
</dbReference>
<dbReference type="RefSeq" id="WP_034893307.1">
    <property type="nucleotide sequence ID" value="NZ_JRUQ01000039.1"/>
</dbReference>
<dbReference type="Gene3D" id="3.30.70.240">
    <property type="match status" value="1"/>
</dbReference>
<reference evidence="10 11" key="1">
    <citation type="submission" date="2014-10" db="EMBL/GenBank/DDBJ databases">
        <title>Genome sequence of Erwinia typographi M043b.</title>
        <authorList>
            <person name="Chan K.-G."/>
            <person name="Tan W.-S."/>
        </authorList>
    </citation>
    <scope>NUCLEOTIDE SEQUENCE [LARGE SCALE GENOMIC DNA]</scope>
    <source>
        <strain evidence="10 11">M043b</strain>
    </source>
</reference>
<dbReference type="InterPro" id="IPR005517">
    <property type="entry name" value="Transl_elong_EFG/EF2_IV"/>
</dbReference>
<evidence type="ECO:0000256" key="3">
    <source>
        <dbReference type="ARBA" id="ARBA00022741"/>
    </source>
</evidence>
<comment type="function">
    <text evidence="7 8">Catalyzes the GTP-dependent ribosomal translocation step during translation elongation. During this step, the ribosome changes from the pre-translocational (PRE) to the post-translocational (POST) state as the newly formed A-site-bound peptidyl-tRNA and P-site-bound deacylated tRNA move to the P and E sites, respectively. Catalyzes the coordinated movement of the two tRNA molecules, the mRNA and conformational changes in the ribosome.</text>
</comment>
<comment type="similarity">
    <text evidence="1 8">Belongs to the TRAFAC class translation factor GTPase superfamily. Classic translation factor GTPase family. EF-G/EF-2 subfamily.</text>
</comment>
<feature type="binding site" evidence="8">
    <location>
        <begin position="88"/>
        <end position="92"/>
    </location>
    <ligand>
        <name>GTP</name>
        <dbReference type="ChEBI" id="CHEBI:37565"/>
    </ligand>
</feature>
<keyword evidence="5 8" id="KW-0648">Protein biosynthesis</keyword>
<dbReference type="FunFam" id="3.40.50.300:FF:000029">
    <property type="entry name" value="Elongation factor G"/>
    <property type="match status" value="1"/>
</dbReference>
<dbReference type="GO" id="GO:0003924">
    <property type="term" value="F:GTPase activity"/>
    <property type="evidence" value="ECO:0007669"/>
    <property type="project" value="InterPro"/>
</dbReference>
<evidence type="ECO:0000256" key="1">
    <source>
        <dbReference type="ARBA" id="ARBA00005870"/>
    </source>
</evidence>
<dbReference type="Proteomes" id="UP000030351">
    <property type="component" value="Unassembled WGS sequence"/>
</dbReference>
<dbReference type="SUPFAM" id="SSF54980">
    <property type="entry name" value="EF-G C-terminal domain-like"/>
    <property type="match status" value="2"/>
</dbReference>
<dbReference type="GO" id="GO:0032790">
    <property type="term" value="P:ribosome disassembly"/>
    <property type="evidence" value="ECO:0007669"/>
    <property type="project" value="TreeGrafter"/>
</dbReference>
<comment type="subcellular location">
    <subcellularLocation>
        <location evidence="8">Cytoplasm</location>
    </subcellularLocation>
</comment>
<dbReference type="InterPro" id="IPR009022">
    <property type="entry name" value="EFG_III"/>
</dbReference>
<dbReference type="InterPro" id="IPR004540">
    <property type="entry name" value="Transl_elong_EFG/EF2"/>
</dbReference>
<dbReference type="CDD" id="cd16262">
    <property type="entry name" value="EFG_III"/>
    <property type="match status" value="1"/>
</dbReference>
<dbReference type="HAMAP" id="MF_00054_B">
    <property type="entry name" value="EF_G_EF_2_B"/>
    <property type="match status" value="1"/>
</dbReference>
<keyword evidence="6 8" id="KW-0342">GTP-binding</keyword>
<evidence type="ECO:0000256" key="2">
    <source>
        <dbReference type="ARBA" id="ARBA00017872"/>
    </source>
</evidence>
<dbReference type="CDD" id="cd04088">
    <property type="entry name" value="EFG_mtEFG_II"/>
    <property type="match status" value="1"/>
</dbReference>
<dbReference type="InterPro" id="IPR041095">
    <property type="entry name" value="EFG_II"/>
</dbReference>
<dbReference type="InterPro" id="IPR027417">
    <property type="entry name" value="P-loop_NTPase"/>
</dbReference>
<dbReference type="STRING" id="371042.NG99_12945"/>
<comment type="caution">
    <text evidence="10">The sequence shown here is derived from an EMBL/GenBank/DDBJ whole genome shotgun (WGS) entry which is preliminary data.</text>
</comment>
<dbReference type="Gene3D" id="2.40.30.10">
    <property type="entry name" value="Translation factors"/>
    <property type="match status" value="1"/>
</dbReference>
<dbReference type="InterPro" id="IPR004161">
    <property type="entry name" value="EFTu-like_2"/>
</dbReference>
<dbReference type="Pfam" id="PF14492">
    <property type="entry name" value="EFG_III"/>
    <property type="match status" value="1"/>
</dbReference>
<keyword evidence="11" id="KW-1185">Reference proteome</keyword>
<dbReference type="EMBL" id="JRUQ01000039">
    <property type="protein sequence ID" value="KGT92845.1"/>
    <property type="molecule type" value="Genomic_DNA"/>
</dbReference>
<dbReference type="FunFam" id="3.30.70.240:FF:000001">
    <property type="entry name" value="Elongation factor G"/>
    <property type="match status" value="1"/>
</dbReference>
<dbReference type="InterPro" id="IPR047872">
    <property type="entry name" value="EFG_IV"/>
</dbReference>
<dbReference type="Pfam" id="PF03764">
    <property type="entry name" value="EFG_IV"/>
    <property type="match status" value="1"/>
</dbReference>
<dbReference type="Gene3D" id="3.40.50.300">
    <property type="entry name" value="P-loop containing nucleotide triphosphate hydrolases"/>
    <property type="match status" value="1"/>
</dbReference>
<dbReference type="InterPro" id="IPR035647">
    <property type="entry name" value="EFG_III/V"/>
</dbReference>
<dbReference type="CDD" id="cd03713">
    <property type="entry name" value="EFG_mtEFG_C"/>
    <property type="match status" value="1"/>
</dbReference>
<dbReference type="eggNOG" id="COG0480">
    <property type="taxonomic scope" value="Bacteria"/>
</dbReference>
<dbReference type="Gene3D" id="3.30.230.10">
    <property type="match status" value="1"/>
</dbReference>
<dbReference type="GO" id="GO:0003746">
    <property type="term" value="F:translation elongation factor activity"/>
    <property type="evidence" value="ECO:0007669"/>
    <property type="project" value="UniProtKB-UniRule"/>
</dbReference>
<dbReference type="NCBIfam" id="TIGR00231">
    <property type="entry name" value="small_GTP"/>
    <property type="match status" value="1"/>
</dbReference>
<dbReference type="Pfam" id="PF00009">
    <property type="entry name" value="GTP_EFTU"/>
    <property type="match status" value="1"/>
</dbReference>
<dbReference type="PROSITE" id="PS51722">
    <property type="entry name" value="G_TR_2"/>
    <property type="match status" value="1"/>
</dbReference>
<organism evidence="10 11">
    <name type="scientific">Erwinia typographi</name>
    <dbReference type="NCBI Taxonomy" id="371042"/>
    <lineage>
        <taxon>Bacteria</taxon>
        <taxon>Pseudomonadati</taxon>
        <taxon>Pseudomonadota</taxon>
        <taxon>Gammaproteobacteria</taxon>
        <taxon>Enterobacterales</taxon>
        <taxon>Erwiniaceae</taxon>
        <taxon>Erwinia</taxon>
    </lineage>
</organism>
<protein>
    <recommendedName>
        <fullName evidence="2 8">Elongation factor G</fullName>
        <shortName evidence="8">EF-G</shortName>
    </recommendedName>
</protein>
<accession>A0A0A3Z1U0</accession>
<evidence type="ECO:0000256" key="5">
    <source>
        <dbReference type="ARBA" id="ARBA00022917"/>
    </source>
</evidence>
<dbReference type="NCBIfam" id="TIGR00484">
    <property type="entry name" value="EF-G"/>
    <property type="match status" value="1"/>
</dbReference>
<name>A0A0A3Z1U0_9GAMM</name>
<dbReference type="SUPFAM" id="SSF50447">
    <property type="entry name" value="Translation proteins"/>
    <property type="match status" value="1"/>
</dbReference>
<evidence type="ECO:0000256" key="6">
    <source>
        <dbReference type="ARBA" id="ARBA00023134"/>
    </source>
</evidence>
<dbReference type="Pfam" id="PF00679">
    <property type="entry name" value="EFG_C"/>
    <property type="match status" value="1"/>
</dbReference>
<sequence>MPRTIPLARYRNIGISAHIDAGKTTTTERILFYTGMSHRLGEVHDGAATTDWMAQEQERGITITSAAVSCFWPGMDRTFEPHRINIIDTPGHVDFTIEVERSMRVLDGAVMVYDSVGGVQPQSETVWRQANKYRVPRLAFVNKMDRQGADYFRVVQMMIDRLKANPVPIVIPIGSEESFRGVVDLNKMRAILWDEASQGMTFSYQPVPQALLATAQEWREKMVAAAAEASDELMEKYLETGDLSEEEVTAGLRQRTLRGEIQPMLCGSAFKNKGVQRMLDAVVELMPSPLDIPPVKGLDDQGNTVERRADDEEKFSALAFKLMTDPFVGQLTFVRVYSGVLHKGDSVYNPIKGRKERIGRIVQMHANARHEVDEIRAGDIAACVGLKEVTTGETLCDPNATITLERMVFPEPVISLAIEPKTKGDQEKMGIALQRLAAEDPSFRLHTDEESGQTLISGMGELHLEIIVDRMKREFGVEANIGRPQVTYRETIRATAKDVEGKFVRQSGGKGQYGHVVLTLEPQEAGKGFAFEDATKGGVVPREYIPSVEKGVREAMNNGVLAGYPLVDIKVTLTFGSYHEVDSSEMAFRMAAIFGFKEAVRRASPVILEPIMKVEVETPEEYAGSVMGDLSSRRGLVQGMDELLGSRVIHAEVPLSEMFGYSTTLRSMSQGRATYSMEFHHYAEAPRNVAEEIIAARGGKA</sequence>
<dbReference type="FunFam" id="3.30.70.870:FF:000001">
    <property type="entry name" value="Elongation factor G"/>
    <property type="match status" value="1"/>
</dbReference>
<keyword evidence="8" id="KW-0963">Cytoplasm</keyword>
<dbReference type="FunFam" id="2.40.30.10:FF:000006">
    <property type="entry name" value="Elongation factor G"/>
    <property type="match status" value="1"/>
</dbReference>
<keyword evidence="3 8" id="KW-0547">Nucleotide-binding</keyword>
<evidence type="ECO:0000256" key="8">
    <source>
        <dbReference type="HAMAP-Rule" id="MF_00054"/>
    </source>
</evidence>
<dbReference type="Gene3D" id="3.30.70.870">
    <property type="entry name" value="Elongation Factor G (Translational Gtpase), domain 3"/>
    <property type="match status" value="1"/>
</dbReference>
<evidence type="ECO:0000313" key="11">
    <source>
        <dbReference type="Proteomes" id="UP000030351"/>
    </source>
</evidence>
<dbReference type="GO" id="GO:0097216">
    <property type="term" value="F:guanosine tetraphosphate binding"/>
    <property type="evidence" value="ECO:0007669"/>
    <property type="project" value="UniProtKB-ARBA"/>
</dbReference>
<gene>
    <name evidence="8 10" type="primary">fusA</name>
    <name evidence="10" type="ORF">NG99_12945</name>
</gene>
<dbReference type="InterPro" id="IPR031157">
    <property type="entry name" value="G_TR_CS"/>
</dbReference>
<evidence type="ECO:0000313" key="10">
    <source>
        <dbReference type="EMBL" id="KGT92845.1"/>
    </source>
</evidence>
<dbReference type="PANTHER" id="PTHR43261">
    <property type="entry name" value="TRANSLATION ELONGATION FACTOR G-RELATED"/>
    <property type="match status" value="1"/>
</dbReference>
<dbReference type="CDD" id="cd01434">
    <property type="entry name" value="EFG_mtEFG1_IV"/>
    <property type="match status" value="1"/>
</dbReference>
<dbReference type="InterPro" id="IPR035649">
    <property type="entry name" value="EFG_V"/>
</dbReference>
<dbReference type="SMART" id="SM00838">
    <property type="entry name" value="EFG_C"/>
    <property type="match status" value="1"/>
</dbReference>
<dbReference type="SMART" id="SM00889">
    <property type="entry name" value="EFG_IV"/>
    <property type="match status" value="1"/>
</dbReference>
<keyword evidence="4 8" id="KW-0251">Elongation factor</keyword>
<evidence type="ECO:0000256" key="7">
    <source>
        <dbReference type="ARBA" id="ARBA00024731"/>
    </source>
</evidence>
<dbReference type="PROSITE" id="PS00301">
    <property type="entry name" value="G_TR_1"/>
    <property type="match status" value="1"/>
</dbReference>
<evidence type="ECO:0000259" key="9">
    <source>
        <dbReference type="PROSITE" id="PS51722"/>
    </source>
</evidence>
<feature type="domain" description="Tr-type G" evidence="9">
    <location>
        <begin position="8"/>
        <end position="290"/>
    </location>
</feature>
<dbReference type="NCBIfam" id="NF009381">
    <property type="entry name" value="PRK12740.1-5"/>
    <property type="match status" value="1"/>
</dbReference>
<dbReference type="InterPro" id="IPR009000">
    <property type="entry name" value="Transl_B-barrel_sf"/>
</dbReference>
<dbReference type="OrthoDB" id="9804431at2"/>
<dbReference type="AlphaFoldDB" id="A0A0A3Z1U0"/>
<dbReference type="FunFam" id="3.30.230.10:FF:000003">
    <property type="entry name" value="Elongation factor G"/>
    <property type="match status" value="1"/>
</dbReference>
<feature type="binding site" evidence="8">
    <location>
        <begin position="17"/>
        <end position="24"/>
    </location>
    <ligand>
        <name>GTP</name>
        <dbReference type="ChEBI" id="CHEBI:37565"/>
    </ligand>
</feature>
<dbReference type="CDD" id="cd01886">
    <property type="entry name" value="EF-G"/>
    <property type="match status" value="1"/>
</dbReference>
<dbReference type="NCBIfam" id="NF009379">
    <property type="entry name" value="PRK12740.1-3"/>
    <property type="match status" value="1"/>
</dbReference>
<dbReference type="InterPro" id="IPR020568">
    <property type="entry name" value="Ribosomal_Su5_D2-typ_SF"/>
</dbReference>
<dbReference type="InterPro" id="IPR000640">
    <property type="entry name" value="EFG_V-like"/>
</dbReference>
<evidence type="ECO:0000256" key="4">
    <source>
        <dbReference type="ARBA" id="ARBA00022768"/>
    </source>
</evidence>
<dbReference type="InterPro" id="IPR005225">
    <property type="entry name" value="Small_GTP-bd"/>
</dbReference>
<dbReference type="PRINTS" id="PR00315">
    <property type="entry name" value="ELONGATNFCT"/>
</dbReference>
<dbReference type="PANTHER" id="PTHR43261:SF1">
    <property type="entry name" value="RIBOSOME-RELEASING FACTOR 2, MITOCHONDRIAL"/>
    <property type="match status" value="1"/>
</dbReference>